<dbReference type="Pfam" id="PF00651">
    <property type="entry name" value="BTB"/>
    <property type="match status" value="1"/>
</dbReference>
<keyword evidence="2" id="KW-0539">Nucleus</keyword>
<gene>
    <name evidence="5" type="ORF">Cfor_12980</name>
</gene>
<dbReference type="OrthoDB" id="8196865at2759"/>
<evidence type="ECO:0000313" key="6">
    <source>
        <dbReference type="Proteomes" id="UP000502823"/>
    </source>
</evidence>
<feature type="region of interest" description="Disordered" evidence="3">
    <location>
        <begin position="128"/>
        <end position="245"/>
    </location>
</feature>
<evidence type="ECO:0000313" key="5">
    <source>
        <dbReference type="EMBL" id="GFG40007.1"/>
    </source>
</evidence>
<name>A0A6L2QD64_COPFO</name>
<organism evidence="5 6">
    <name type="scientific">Coptotermes formosanus</name>
    <name type="common">Formosan subterranean termite</name>
    <dbReference type="NCBI Taxonomy" id="36987"/>
    <lineage>
        <taxon>Eukaryota</taxon>
        <taxon>Metazoa</taxon>
        <taxon>Ecdysozoa</taxon>
        <taxon>Arthropoda</taxon>
        <taxon>Hexapoda</taxon>
        <taxon>Insecta</taxon>
        <taxon>Pterygota</taxon>
        <taxon>Neoptera</taxon>
        <taxon>Polyneoptera</taxon>
        <taxon>Dictyoptera</taxon>
        <taxon>Blattodea</taxon>
        <taxon>Blattoidea</taxon>
        <taxon>Termitoidae</taxon>
        <taxon>Rhinotermitidae</taxon>
        <taxon>Coptotermes</taxon>
    </lineage>
</organism>
<evidence type="ECO:0000259" key="4">
    <source>
        <dbReference type="PROSITE" id="PS50097"/>
    </source>
</evidence>
<dbReference type="SUPFAM" id="SSF54695">
    <property type="entry name" value="POZ domain"/>
    <property type="match status" value="1"/>
</dbReference>
<evidence type="ECO:0000256" key="2">
    <source>
        <dbReference type="ARBA" id="ARBA00023242"/>
    </source>
</evidence>
<dbReference type="GO" id="GO:0006357">
    <property type="term" value="P:regulation of transcription by RNA polymerase II"/>
    <property type="evidence" value="ECO:0007669"/>
    <property type="project" value="TreeGrafter"/>
</dbReference>
<dbReference type="PROSITE" id="PS50097">
    <property type="entry name" value="BTB"/>
    <property type="match status" value="1"/>
</dbReference>
<feature type="compositionally biased region" description="Polar residues" evidence="3">
    <location>
        <begin position="140"/>
        <end position="151"/>
    </location>
</feature>
<dbReference type="PANTHER" id="PTHR23110:SF109">
    <property type="entry name" value="FI07618P-RELATED"/>
    <property type="match status" value="1"/>
</dbReference>
<dbReference type="PANTHER" id="PTHR23110">
    <property type="entry name" value="BTB DOMAIN TRANSCRIPTION FACTOR"/>
    <property type="match status" value="1"/>
</dbReference>
<keyword evidence="6" id="KW-1185">Reference proteome</keyword>
<dbReference type="GO" id="GO:0005634">
    <property type="term" value="C:nucleus"/>
    <property type="evidence" value="ECO:0007669"/>
    <property type="project" value="UniProtKB-SubCell"/>
</dbReference>
<dbReference type="EMBL" id="BLKM01001341">
    <property type="protein sequence ID" value="GFG40007.1"/>
    <property type="molecule type" value="Genomic_DNA"/>
</dbReference>
<dbReference type="InterPro" id="IPR000210">
    <property type="entry name" value="BTB/POZ_dom"/>
</dbReference>
<dbReference type="SMART" id="SM00225">
    <property type="entry name" value="BTB"/>
    <property type="match status" value="1"/>
</dbReference>
<proteinExistence type="predicted"/>
<evidence type="ECO:0000256" key="1">
    <source>
        <dbReference type="ARBA" id="ARBA00004123"/>
    </source>
</evidence>
<comment type="caution">
    <text evidence="5">The sequence shown here is derived from an EMBL/GenBank/DDBJ whole genome shotgun (WGS) entry which is preliminary data.</text>
</comment>
<sequence>MEVKLDNPNHESSVANIFASYFEKEDHVDVTFVCAGGRKVKGHKLILSIVSPFLKKLFSECGGNQDMITVLLPDVSGSGLKLFFDFMYEGTAKLSKAELEEFKVIQDMLEIRFPGVILNECLIQQPPRTRPPPLLKLDNKIQSGHRTSLPRNRNVGERQEAETAVINNDNHALENNARQPSNPVDEPFPPRRRSEDPDDDPLNIPDFYFLPTDSNHLQQETRPVSGGGTRNTSSKEHSQSGVRKRPYAHLANDTVHSVDVPSGVYSEHTEKKRTGKRNKGASFVSRTDKSASNIIGTGGIQTRQMKTRKM</sequence>
<comment type="subcellular location">
    <subcellularLocation>
        <location evidence="1">Nucleus</location>
    </subcellularLocation>
</comment>
<dbReference type="InterPro" id="IPR051095">
    <property type="entry name" value="Dros_DevTransReg"/>
</dbReference>
<dbReference type="Gene3D" id="3.30.710.10">
    <property type="entry name" value="Potassium Channel Kv1.1, Chain A"/>
    <property type="match status" value="1"/>
</dbReference>
<dbReference type="InterPro" id="IPR011333">
    <property type="entry name" value="SKP1/BTB/POZ_sf"/>
</dbReference>
<dbReference type="Proteomes" id="UP000502823">
    <property type="component" value="Unassembled WGS sequence"/>
</dbReference>
<reference evidence="6" key="1">
    <citation type="submission" date="2020-01" db="EMBL/GenBank/DDBJ databases">
        <title>Draft genome sequence of the Termite Coptotermes fromosanus.</title>
        <authorList>
            <person name="Itakura S."/>
            <person name="Yosikawa Y."/>
            <person name="Umezawa K."/>
        </authorList>
    </citation>
    <scope>NUCLEOTIDE SEQUENCE [LARGE SCALE GENOMIC DNA]</scope>
</reference>
<accession>A0A6L2QD64</accession>
<evidence type="ECO:0000256" key="3">
    <source>
        <dbReference type="SAM" id="MobiDB-lite"/>
    </source>
</evidence>
<protein>
    <recommendedName>
        <fullName evidence="4">BTB domain-containing protein</fullName>
    </recommendedName>
</protein>
<feature type="domain" description="BTB" evidence="4">
    <location>
        <begin position="28"/>
        <end position="96"/>
    </location>
</feature>
<dbReference type="InParanoid" id="A0A6L2QD64"/>
<feature type="compositionally biased region" description="Polar residues" evidence="3">
    <location>
        <begin position="212"/>
        <end position="222"/>
    </location>
</feature>
<dbReference type="AlphaFoldDB" id="A0A6L2QD64"/>
<feature type="region of interest" description="Disordered" evidence="3">
    <location>
        <begin position="262"/>
        <end position="286"/>
    </location>
</feature>